<organism evidence="3">
    <name type="scientific">Rodentolepis nana</name>
    <name type="common">Dwarf tapeworm</name>
    <name type="synonym">Hymenolepis nana</name>
    <dbReference type="NCBI Taxonomy" id="102285"/>
    <lineage>
        <taxon>Eukaryota</taxon>
        <taxon>Metazoa</taxon>
        <taxon>Spiralia</taxon>
        <taxon>Lophotrochozoa</taxon>
        <taxon>Platyhelminthes</taxon>
        <taxon>Cestoda</taxon>
        <taxon>Eucestoda</taxon>
        <taxon>Cyclophyllidea</taxon>
        <taxon>Hymenolepididae</taxon>
        <taxon>Rodentolepis</taxon>
    </lineage>
</organism>
<reference evidence="1 2" key="2">
    <citation type="submission" date="2018-11" db="EMBL/GenBank/DDBJ databases">
        <authorList>
            <consortium name="Pathogen Informatics"/>
        </authorList>
    </citation>
    <scope>NUCLEOTIDE SEQUENCE [LARGE SCALE GENOMIC DNA]</scope>
</reference>
<proteinExistence type="predicted"/>
<dbReference type="Proteomes" id="UP000278807">
    <property type="component" value="Unassembled WGS sequence"/>
</dbReference>
<gene>
    <name evidence="1" type="ORF">HNAJ_LOCUS11528</name>
</gene>
<name>A0A0R3TUT0_RODNA</name>
<sequence>MEADLLDELENIANNLKHHSNDLLHYENCVDRCLTLSSKGTEDIKFIFQFKPDYLRNGGEAFVYRNGKRLNNEGVPFRHLSNIIVLIMGFMAVKREKPMPYFASNFSANLFAEYVNNHAGTPCIAFI</sequence>
<keyword evidence="2" id="KW-1185">Reference proteome</keyword>
<reference evidence="3" key="1">
    <citation type="submission" date="2017-02" db="UniProtKB">
        <authorList>
            <consortium name="WormBaseParasite"/>
        </authorList>
    </citation>
    <scope>IDENTIFICATION</scope>
</reference>
<dbReference type="EMBL" id="UZAE01013627">
    <property type="protein sequence ID" value="VDO10655.1"/>
    <property type="molecule type" value="Genomic_DNA"/>
</dbReference>
<protein>
    <submittedName>
        <fullName evidence="3">HECT domain-containing protein</fullName>
    </submittedName>
</protein>
<accession>A0A0R3TUT0</accession>
<evidence type="ECO:0000313" key="1">
    <source>
        <dbReference type="EMBL" id="VDO10655.1"/>
    </source>
</evidence>
<dbReference type="AlphaFoldDB" id="A0A0R3TUT0"/>
<evidence type="ECO:0000313" key="3">
    <source>
        <dbReference type="WBParaSite" id="HNAJ_0001153801-mRNA-1"/>
    </source>
</evidence>
<dbReference type="WBParaSite" id="HNAJ_0001153801-mRNA-1">
    <property type="protein sequence ID" value="HNAJ_0001153801-mRNA-1"/>
    <property type="gene ID" value="HNAJ_0001153801"/>
</dbReference>
<evidence type="ECO:0000313" key="2">
    <source>
        <dbReference type="Proteomes" id="UP000278807"/>
    </source>
</evidence>